<evidence type="ECO:0000256" key="2">
    <source>
        <dbReference type="ARBA" id="ARBA00011245"/>
    </source>
</evidence>
<evidence type="ECO:0000256" key="7">
    <source>
        <dbReference type="ARBA" id="ARBA00023242"/>
    </source>
</evidence>
<feature type="compositionally biased region" description="Low complexity" evidence="10">
    <location>
        <begin position="60"/>
        <end position="71"/>
    </location>
</feature>
<dbReference type="SUPFAM" id="SSF52833">
    <property type="entry name" value="Thioredoxin-like"/>
    <property type="match status" value="2"/>
</dbReference>
<evidence type="ECO:0000259" key="11">
    <source>
        <dbReference type="Pfam" id="PF00578"/>
    </source>
</evidence>
<sequence>MLGESRNVILVTHRCRRGRNWWTTSVTYRNTTGFAFLISTFLQPPWNLSDLLTSIRRESSPATSSPKSSCPQLPMVSTRSRTGSLPSSELPQKRAAASEPAKRPAKKATTPKATSDLAVGKPVTKKVTLRNQEEKEIVIADTFRDQGVVFFMYPRANTPGCTKQACGFRDNIQTIKDAGFTVYGLSGDSPKSLSNWKTKESLPFDLLSDPEHKLISYFGSSLPGKKVQRSHVVVLKGGVVGEIAAKVSPADSVSRAVKFVKEHSSSDASQVDEPAQEEEPTDSEKFAEGNAMSFDVELQTDASATAKVQDLFKTRGAIFFMYPKADTPGCTTQACGYNDNLEAINAAGFDVYGLGADTPAELLKWKESQKYKYTFLSDPKHQLIGYFGSSINDGTRVERSHVIVLPGGKIGQIEHNISPQDSASADVVVVGAGVAGCSAFYHLARLNARNPGFKPLLMDALPPLSLTSANGSFSYRNWFPSDAETPMRELVTHSIDEMDDICKKTNNALGLNRNGYLFVTRDENKMEKFKQLANNLERHGGGKLRVHEPNDKLNSYRFSTDEMQYDLDGSDLLVGIDNVTAAFPSLKDSNALAALHVRRCGSLNPVKVANYELNKAIEYCPQAEVLQGTVTDFSAIGGNVSGVKVAMYNGETLEVATPNVVFATGPLFERTLDMLKKQEMSSYNVPIINELHCRAIVDDVDHVLPSTMPLTFDSDPMGKLEISDDDRNEIMTDTSATRMLEEYPGGVHVRPYKDNKMMAVWTYDIEPVPAHYPVEDVLDRRFPEVCVRGLSRMFPQMKSYLTRPEVRDSFYVSGGYYCKTLDNLPLIGPAPSTIGGVFLQSAMTGVGLMSSGASGHLLATHVMGEKLEGCGLANHVDAFLPSRFEDQAYLDFLSDGVGAACGQV</sequence>
<accession>A0AAD9GUL4</accession>
<keyword evidence="8" id="KW-0676">Redox-active center</keyword>
<feature type="region of interest" description="Disordered" evidence="10">
    <location>
        <begin position="59"/>
        <end position="119"/>
    </location>
</feature>
<proteinExistence type="predicted"/>
<keyword evidence="7" id="KW-0539">Nucleus</keyword>
<comment type="caution">
    <text evidence="13">The sequence shown here is derived from an EMBL/GenBank/DDBJ whole genome shotgun (WGS) entry which is preliminary data.</text>
</comment>
<comment type="subunit">
    <text evidence="2">Monomer.</text>
</comment>
<dbReference type="Gene3D" id="3.40.30.10">
    <property type="entry name" value="Glutaredoxin"/>
    <property type="match status" value="2"/>
</dbReference>
<evidence type="ECO:0000256" key="1">
    <source>
        <dbReference type="ARBA" id="ARBA00004123"/>
    </source>
</evidence>
<dbReference type="AlphaFoldDB" id="A0AAD9GUL4"/>
<evidence type="ECO:0000256" key="4">
    <source>
        <dbReference type="ARBA" id="ARBA00022862"/>
    </source>
</evidence>
<dbReference type="InterPro" id="IPR000866">
    <property type="entry name" value="AhpC/TSA"/>
</dbReference>
<dbReference type="InterPro" id="IPR036249">
    <property type="entry name" value="Thioredoxin-like_sf"/>
</dbReference>
<dbReference type="Pfam" id="PF01266">
    <property type="entry name" value="DAO"/>
    <property type="match status" value="1"/>
</dbReference>
<evidence type="ECO:0000256" key="6">
    <source>
        <dbReference type="ARBA" id="ARBA00023157"/>
    </source>
</evidence>
<evidence type="ECO:0000259" key="12">
    <source>
        <dbReference type="Pfam" id="PF01266"/>
    </source>
</evidence>
<dbReference type="GO" id="GO:0008379">
    <property type="term" value="F:thioredoxin peroxidase activity"/>
    <property type="evidence" value="ECO:0007669"/>
    <property type="project" value="TreeGrafter"/>
</dbReference>
<dbReference type="PANTHER" id="PTHR42801">
    <property type="entry name" value="THIOREDOXIN-DEPENDENT PEROXIDE REDUCTASE"/>
    <property type="match status" value="1"/>
</dbReference>
<organism evidence="13 14">
    <name type="scientific">Phytophthora citrophthora</name>
    <dbReference type="NCBI Taxonomy" id="4793"/>
    <lineage>
        <taxon>Eukaryota</taxon>
        <taxon>Sar</taxon>
        <taxon>Stramenopiles</taxon>
        <taxon>Oomycota</taxon>
        <taxon>Peronosporomycetes</taxon>
        <taxon>Peronosporales</taxon>
        <taxon>Peronosporaceae</taxon>
        <taxon>Phytophthora</taxon>
    </lineage>
</organism>
<keyword evidence="6" id="KW-1015">Disulfide bond</keyword>
<dbReference type="Gene3D" id="3.50.50.60">
    <property type="entry name" value="FAD/NAD(P)-binding domain"/>
    <property type="match status" value="1"/>
</dbReference>
<evidence type="ECO:0000313" key="13">
    <source>
        <dbReference type="EMBL" id="KAK1944899.1"/>
    </source>
</evidence>
<feature type="domain" description="Alkyl hydroperoxide reductase subunit C/ Thiol specific antioxidant" evidence="11">
    <location>
        <begin position="126"/>
        <end position="240"/>
    </location>
</feature>
<evidence type="ECO:0000256" key="9">
    <source>
        <dbReference type="ARBA" id="ARBA00077538"/>
    </source>
</evidence>
<dbReference type="Gene3D" id="3.30.9.10">
    <property type="entry name" value="D-Amino Acid Oxidase, subunit A, domain 2"/>
    <property type="match status" value="1"/>
</dbReference>
<evidence type="ECO:0000313" key="14">
    <source>
        <dbReference type="Proteomes" id="UP001259832"/>
    </source>
</evidence>
<comment type="subcellular location">
    <subcellularLocation>
        <location evidence="1">Nucleus</location>
    </subcellularLocation>
</comment>
<reference evidence="13" key="1">
    <citation type="submission" date="2023-08" db="EMBL/GenBank/DDBJ databases">
        <title>Reference Genome Resource for the Citrus Pathogen Phytophthora citrophthora.</title>
        <authorList>
            <person name="Moller H."/>
            <person name="Coetzee B."/>
            <person name="Rose L.J."/>
            <person name="Van Niekerk J.M."/>
        </authorList>
    </citation>
    <scope>NUCLEOTIDE SEQUENCE</scope>
    <source>
        <strain evidence="13">STE-U-9442</strain>
    </source>
</reference>
<dbReference type="GO" id="GO:0034599">
    <property type="term" value="P:cellular response to oxidative stress"/>
    <property type="evidence" value="ECO:0007669"/>
    <property type="project" value="TreeGrafter"/>
</dbReference>
<protein>
    <recommendedName>
        <fullName evidence="9">Nuclear thiol peroxidase</fullName>
    </recommendedName>
</protein>
<keyword evidence="3" id="KW-0575">Peroxidase</keyword>
<gene>
    <name evidence="13" type="ORF">P3T76_003432</name>
</gene>
<dbReference type="InterPro" id="IPR050924">
    <property type="entry name" value="Peroxiredoxin_BCP/PrxQ"/>
</dbReference>
<dbReference type="SUPFAM" id="SSF51905">
    <property type="entry name" value="FAD/NAD(P)-binding domain"/>
    <property type="match status" value="1"/>
</dbReference>
<dbReference type="GO" id="GO:0045454">
    <property type="term" value="P:cell redox homeostasis"/>
    <property type="evidence" value="ECO:0007669"/>
    <property type="project" value="TreeGrafter"/>
</dbReference>
<evidence type="ECO:0000256" key="10">
    <source>
        <dbReference type="SAM" id="MobiDB-lite"/>
    </source>
</evidence>
<dbReference type="Pfam" id="PF00578">
    <property type="entry name" value="AhpC-TSA"/>
    <property type="match status" value="2"/>
</dbReference>
<evidence type="ECO:0000256" key="3">
    <source>
        <dbReference type="ARBA" id="ARBA00022559"/>
    </source>
</evidence>
<keyword evidence="14" id="KW-1185">Reference proteome</keyword>
<dbReference type="GO" id="GO:0005737">
    <property type="term" value="C:cytoplasm"/>
    <property type="evidence" value="ECO:0007669"/>
    <property type="project" value="TreeGrafter"/>
</dbReference>
<feature type="region of interest" description="Disordered" evidence="10">
    <location>
        <begin position="264"/>
        <end position="284"/>
    </location>
</feature>
<feature type="domain" description="FAD dependent oxidoreductase" evidence="12">
    <location>
        <begin position="426"/>
        <end position="676"/>
    </location>
</feature>
<dbReference type="PANTHER" id="PTHR42801:SF23">
    <property type="entry name" value="PEROXIREDOXIN DOT5"/>
    <property type="match status" value="1"/>
</dbReference>
<evidence type="ECO:0000256" key="8">
    <source>
        <dbReference type="ARBA" id="ARBA00023284"/>
    </source>
</evidence>
<dbReference type="InterPro" id="IPR006076">
    <property type="entry name" value="FAD-dep_OxRdtase"/>
</dbReference>
<dbReference type="InterPro" id="IPR036188">
    <property type="entry name" value="FAD/NAD-bd_sf"/>
</dbReference>
<dbReference type="EMBL" id="JASMQC010000005">
    <property type="protein sequence ID" value="KAK1944899.1"/>
    <property type="molecule type" value="Genomic_DNA"/>
</dbReference>
<feature type="domain" description="Alkyl hydroperoxide reductase subunit C/ Thiol specific antioxidant" evidence="11">
    <location>
        <begin position="295"/>
        <end position="411"/>
    </location>
</feature>
<keyword evidence="5" id="KW-0560">Oxidoreductase</keyword>
<dbReference type="CDD" id="cd03017">
    <property type="entry name" value="PRX_BCP"/>
    <property type="match status" value="2"/>
</dbReference>
<dbReference type="FunFam" id="3.40.30.10:FF:000157">
    <property type="entry name" value="DOT5p Nuclear thiol peroxidase"/>
    <property type="match status" value="2"/>
</dbReference>
<evidence type="ECO:0000256" key="5">
    <source>
        <dbReference type="ARBA" id="ARBA00023002"/>
    </source>
</evidence>
<feature type="compositionally biased region" description="Polar residues" evidence="10">
    <location>
        <begin position="75"/>
        <end position="90"/>
    </location>
</feature>
<name>A0AAD9GUL4_9STRA</name>
<dbReference type="GO" id="GO:0005634">
    <property type="term" value="C:nucleus"/>
    <property type="evidence" value="ECO:0007669"/>
    <property type="project" value="UniProtKB-SubCell"/>
</dbReference>
<keyword evidence="4" id="KW-0049">Antioxidant</keyword>
<dbReference type="Proteomes" id="UP001259832">
    <property type="component" value="Unassembled WGS sequence"/>
</dbReference>